<evidence type="ECO:0000313" key="1">
    <source>
        <dbReference type="EMBL" id="KAL3835584.1"/>
    </source>
</evidence>
<evidence type="ECO:0000313" key="2">
    <source>
        <dbReference type="Proteomes" id="UP001634393"/>
    </source>
</evidence>
<name>A0ABD3TEZ2_9LAMI</name>
<gene>
    <name evidence="1" type="ORF">ACJIZ3_010320</name>
</gene>
<accession>A0ABD3TEZ2</accession>
<organism evidence="1 2">
    <name type="scientific">Penstemon smallii</name>
    <dbReference type="NCBI Taxonomy" id="265156"/>
    <lineage>
        <taxon>Eukaryota</taxon>
        <taxon>Viridiplantae</taxon>
        <taxon>Streptophyta</taxon>
        <taxon>Embryophyta</taxon>
        <taxon>Tracheophyta</taxon>
        <taxon>Spermatophyta</taxon>
        <taxon>Magnoliopsida</taxon>
        <taxon>eudicotyledons</taxon>
        <taxon>Gunneridae</taxon>
        <taxon>Pentapetalae</taxon>
        <taxon>asterids</taxon>
        <taxon>lamiids</taxon>
        <taxon>Lamiales</taxon>
        <taxon>Plantaginaceae</taxon>
        <taxon>Cheloneae</taxon>
        <taxon>Penstemon</taxon>
    </lineage>
</organism>
<keyword evidence="2" id="KW-1185">Reference proteome</keyword>
<dbReference type="EMBL" id="JBJXBP010000004">
    <property type="protein sequence ID" value="KAL3835584.1"/>
    <property type="molecule type" value="Genomic_DNA"/>
</dbReference>
<dbReference type="AlphaFoldDB" id="A0ABD3TEZ2"/>
<proteinExistence type="predicted"/>
<reference evidence="1 2" key="1">
    <citation type="submission" date="2024-12" db="EMBL/GenBank/DDBJ databases">
        <title>The unique morphological basis and parallel evolutionary history of personate flowers in Penstemon.</title>
        <authorList>
            <person name="Depatie T.H."/>
            <person name="Wessinger C.A."/>
        </authorList>
    </citation>
    <scope>NUCLEOTIDE SEQUENCE [LARGE SCALE GENOMIC DNA]</scope>
    <source>
        <strain evidence="1">WTNN_2</strain>
        <tissue evidence="1">Leaf</tissue>
    </source>
</reference>
<protein>
    <submittedName>
        <fullName evidence="1">Uncharacterized protein</fullName>
    </submittedName>
</protein>
<comment type="caution">
    <text evidence="1">The sequence shown here is derived from an EMBL/GenBank/DDBJ whole genome shotgun (WGS) entry which is preliminary data.</text>
</comment>
<sequence>MWKRVDCVWRISHGFGFLLWRREEDTAVHQDFDTCEAEARWMSGTCEKIVSNTSPWICISSMVFYSHCLALCSGRDSGYGIWRSHFVFSCTHHQVHVALQINLFIIRNYRVYTFSDKSFLFY</sequence>
<dbReference type="Proteomes" id="UP001634393">
    <property type="component" value="Unassembled WGS sequence"/>
</dbReference>